<dbReference type="Pfam" id="PF12146">
    <property type="entry name" value="Hydrolase_4"/>
    <property type="match status" value="1"/>
</dbReference>
<feature type="active site" description="Nucleophile" evidence="1">
    <location>
        <position position="96"/>
    </location>
</feature>
<dbReference type="Proteomes" id="UP000262939">
    <property type="component" value="Unassembled WGS sequence"/>
</dbReference>
<dbReference type="EMBL" id="QVTD01000018">
    <property type="protein sequence ID" value="RFU61055.1"/>
    <property type="molecule type" value="Genomic_DNA"/>
</dbReference>
<accession>A0A372L7W3</accession>
<keyword evidence="4" id="KW-0378">Hydrolase</keyword>
<evidence type="ECO:0000313" key="5">
    <source>
        <dbReference type="Proteomes" id="UP000262939"/>
    </source>
</evidence>
<dbReference type="RefSeq" id="WP_117324236.1">
    <property type="nucleotide sequence ID" value="NZ_QVTD01000018.1"/>
</dbReference>
<dbReference type="GO" id="GO:0052689">
    <property type="term" value="F:carboxylic ester hydrolase activity"/>
    <property type="evidence" value="ECO:0007669"/>
    <property type="project" value="InterPro"/>
</dbReference>
<sequence length="251" mass="27767">MNNTTVIPGAESYYLEGNSTGILICHGFNGTPQSVEYLGRKFAEHGFTVNSIRLKGHGTTLEEMESCNYHDWIKDVEDGFLLLKQTCSKVFVIGQSMGGALALDLAGKVDCDGVMTINAALNVPDYEHYRHLTAPRFIPEGKPDIKDPDAVEITYTQVPINAIHQLLSLMESTRGSLQKVKSPILLFHSPEDHVVPHECSYEIFHLVSSKVKSMVPLNNSYHVASLDYDRDIIIEAAIAFINSKNKDSLAS</sequence>
<gene>
    <name evidence="4" type="ORF">D0466_19755</name>
</gene>
<protein>
    <submittedName>
        <fullName evidence="4">Alpha/beta fold hydrolase</fullName>
    </submittedName>
</protein>
<dbReference type="PIRSF" id="PIRSF017388">
    <property type="entry name" value="Esterase_lipase"/>
    <property type="match status" value="1"/>
</dbReference>
<reference evidence="4 5" key="1">
    <citation type="submission" date="2018-08" db="EMBL/GenBank/DDBJ databases">
        <title>Bacillus chawlae sp. nov., Bacillus glennii sp. nov., and Bacillus saganii sp. nov. Isolated from the Vehicle Assembly Building at Kennedy Space Center where the Viking Spacecraft were Assembled.</title>
        <authorList>
            <person name="Seuylemezian A."/>
            <person name="Vaishampayan P."/>
        </authorList>
    </citation>
    <scope>NUCLEOTIDE SEQUENCE [LARGE SCALE GENOMIC DNA]</scope>
    <source>
        <strain evidence="4 5">V44-8</strain>
    </source>
</reference>
<evidence type="ECO:0000256" key="1">
    <source>
        <dbReference type="PIRSR" id="PIRSR017388-1"/>
    </source>
</evidence>
<evidence type="ECO:0000259" key="3">
    <source>
        <dbReference type="Pfam" id="PF12146"/>
    </source>
</evidence>
<comment type="caution">
    <text evidence="4">The sequence shown here is derived from an EMBL/GenBank/DDBJ whole genome shotgun (WGS) entry which is preliminary data.</text>
</comment>
<proteinExistence type="predicted"/>
<dbReference type="InterPro" id="IPR029058">
    <property type="entry name" value="AB_hydrolase_fold"/>
</dbReference>
<name>A0A372L7W3_9BACI</name>
<feature type="binding site" evidence="2">
    <location>
        <position position="28"/>
    </location>
    <ligand>
        <name>substrate</name>
    </ligand>
</feature>
<feature type="binding site" evidence="2">
    <location>
        <position position="97"/>
    </location>
    <ligand>
        <name>substrate</name>
    </ligand>
</feature>
<evidence type="ECO:0000256" key="2">
    <source>
        <dbReference type="PIRSR" id="PIRSR017388-2"/>
    </source>
</evidence>
<dbReference type="SUPFAM" id="SSF53474">
    <property type="entry name" value="alpha/beta-Hydrolases"/>
    <property type="match status" value="1"/>
</dbReference>
<keyword evidence="5" id="KW-1185">Reference proteome</keyword>
<dbReference type="InterPro" id="IPR012354">
    <property type="entry name" value="Esterase_lipase"/>
</dbReference>
<organism evidence="4 5">
    <name type="scientific">Peribacillus glennii</name>
    <dbReference type="NCBI Taxonomy" id="2303991"/>
    <lineage>
        <taxon>Bacteria</taxon>
        <taxon>Bacillati</taxon>
        <taxon>Bacillota</taxon>
        <taxon>Bacilli</taxon>
        <taxon>Bacillales</taxon>
        <taxon>Bacillaceae</taxon>
        <taxon>Peribacillus</taxon>
    </lineage>
</organism>
<dbReference type="InterPro" id="IPR022742">
    <property type="entry name" value="Hydrolase_4"/>
</dbReference>
<feature type="active site" description="Charge relay system" evidence="1">
    <location>
        <position position="222"/>
    </location>
</feature>
<dbReference type="PANTHER" id="PTHR11614">
    <property type="entry name" value="PHOSPHOLIPASE-RELATED"/>
    <property type="match status" value="1"/>
</dbReference>
<dbReference type="Gene3D" id="3.40.50.1820">
    <property type="entry name" value="alpha/beta hydrolase"/>
    <property type="match status" value="1"/>
</dbReference>
<dbReference type="OrthoDB" id="9786110at2"/>
<dbReference type="AlphaFoldDB" id="A0A372L7W3"/>
<feature type="domain" description="Serine aminopeptidase S33" evidence="3">
    <location>
        <begin position="22"/>
        <end position="223"/>
    </location>
</feature>
<evidence type="ECO:0000313" key="4">
    <source>
        <dbReference type="EMBL" id="RFU61055.1"/>
    </source>
</evidence>
<feature type="active site" description="Charge relay system" evidence="1">
    <location>
        <position position="192"/>
    </location>
</feature>
<dbReference type="InterPro" id="IPR051044">
    <property type="entry name" value="MAG_DAG_Lipase"/>
</dbReference>